<reference evidence="1" key="1">
    <citation type="journal article" date="2021" name="Nat. Commun.">
        <title>Genomic analyses provide insights into spinach domestication and the genetic basis of agronomic traits.</title>
        <authorList>
            <person name="Cai X."/>
            <person name="Sun X."/>
            <person name="Xu C."/>
            <person name="Sun H."/>
            <person name="Wang X."/>
            <person name="Ge C."/>
            <person name="Zhang Z."/>
            <person name="Wang Q."/>
            <person name="Fei Z."/>
            <person name="Jiao C."/>
            <person name="Wang Q."/>
        </authorList>
    </citation>
    <scope>NUCLEOTIDE SEQUENCE [LARGE SCALE GENOMIC DNA]</scope>
    <source>
        <strain evidence="1">cv. Varoflay</strain>
    </source>
</reference>
<reference evidence="2" key="2">
    <citation type="submission" date="2025-08" db="UniProtKB">
        <authorList>
            <consortium name="RefSeq"/>
        </authorList>
    </citation>
    <scope>IDENTIFICATION</scope>
    <source>
        <tissue evidence="2">Leaf</tissue>
    </source>
</reference>
<gene>
    <name evidence="2" type="primary">LOC130462613</name>
</gene>
<organism evidence="1 2">
    <name type="scientific">Spinacia oleracea</name>
    <name type="common">Spinach</name>
    <dbReference type="NCBI Taxonomy" id="3562"/>
    <lineage>
        <taxon>Eukaryota</taxon>
        <taxon>Viridiplantae</taxon>
        <taxon>Streptophyta</taxon>
        <taxon>Embryophyta</taxon>
        <taxon>Tracheophyta</taxon>
        <taxon>Spermatophyta</taxon>
        <taxon>Magnoliopsida</taxon>
        <taxon>eudicotyledons</taxon>
        <taxon>Gunneridae</taxon>
        <taxon>Pentapetalae</taxon>
        <taxon>Caryophyllales</taxon>
        <taxon>Chenopodiaceae</taxon>
        <taxon>Chenopodioideae</taxon>
        <taxon>Anserineae</taxon>
        <taxon>Spinacia</taxon>
    </lineage>
</organism>
<evidence type="ECO:0000313" key="2">
    <source>
        <dbReference type="RefSeq" id="XP_056687256.1"/>
    </source>
</evidence>
<dbReference type="Proteomes" id="UP000813463">
    <property type="component" value="Chromosome 1"/>
</dbReference>
<name>A0ABM3QV57_SPIOL</name>
<sequence>MKKFLGLEVPYISAIGELLYVSSHTRPGISHYINLLAGFSSCLTRKYWNGIKHVLCYLQGTKDMCLFFPNLSKEGLVGFEDVGYLSDPHNGMSQIGYVITCGGTAISWRSTKQTITATSCNHSKILAIHEASLNVYD</sequence>
<evidence type="ECO:0000313" key="1">
    <source>
        <dbReference type="Proteomes" id="UP000813463"/>
    </source>
</evidence>
<keyword evidence="1" id="KW-1185">Reference proteome</keyword>
<protein>
    <submittedName>
        <fullName evidence="2">Secreted RxLR effector protein 161-like</fullName>
    </submittedName>
</protein>
<dbReference type="GeneID" id="130462613"/>
<dbReference type="PANTHER" id="PTHR11439:SF486">
    <property type="entry name" value="RLK (RECEPTOR-LIKE KINASE) PROTEIN, PUTATIVE-RELATED"/>
    <property type="match status" value="1"/>
</dbReference>
<proteinExistence type="predicted"/>
<dbReference type="PANTHER" id="PTHR11439">
    <property type="entry name" value="GAG-POL-RELATED RETROTRANSPOSON"/>
    <property type="match status" value="1"/>
</dbReference>
<dbReference type="RefSeq" id="XP_056687256.1">
    <property type="nucleotide sequence ID" value="XM_056831278.1"/>
</dbReference>
<accession>A0ABM3QV57</accession>